<dbReference type="SUPFAM" id="SSF47413">
    <property type="entry name" value="lambda repressor-like DNA-binding domains"/>
    <property type="match status" value="1"/>
</dbReference>
<dbReference type="PANTHER" id="PTHR47691:SF3">
    <property type="entry name" value="HTH-TYPE TRANSCRIPTIONAL REGULATOR RV0890C-RELATED"/>
    <property type="match status" value="1"/>
</dbReference>
<dbReference type="SMART" id="SM00382">
    <property type="entry name" value="AAA"/>
    <property type="match status" value="1"/>
</dbReference>
<dbReference type="InterPro" id="IPR010982">
    <property type="entry name" value="Lambda_DNA-bd_dom_sf"/>
</dbReference>
<dbReference type="SMART" id="SM00028">
    <property type="entry name" value="TPR"/>
    <property type="match status" value="6"/>
</dbReference>
<dbReference type="SMART" id="SM00530">
    <property type="entry name" value="HTH_XRE"/>
    <property type="match status" value="1"/>
</dbReference>
<dbReference type="CDD" id="cd00093">
    <property type="entry name" value="HTH_XRE"/>
    <property type="match status" value="1"/>
</dbReference>
<dbReference type="Pfam" id="PF13424">
    <property type="entry name" value="TPR_12"/>
    <property type="match status" value="2"/>
</dbReference>
<dbReference type="Gene3D" id="1.25.40.10">
    <property type="entry name" value="Tetratricopeptide repeat domain"/>
    <property type="match status" value="1"/>
</dbReference>
<dbReference type="Pfam" id="PF00931">
    <property type="entry name" value="NB-ARC"/>
    <property type="match status" value="1"/>
</dbReference>
<dbReference type="Proteomes" id="UP000603200">
    <property type="component" value="Unassembled WGS sequence"/>
</dbReference>
<dbReference type="InterPro" id="IPR002182">
    <property type="entry name" value="NB-ARC"/>
</dbReference>
<keyword evidence="4" id="KW-1185">Reference proteome</keyword>
<dbReference type="EMBL" id="BOMN01000111">
    <property type="protein sequence ID" value="GIE24510.1"/>
    <property type="molecule type" value="Genomic_DNA"/>
</dbReference>
<dbReference type="InterPro" id="IPR027417">
    <property type="entry name" value="P-loop_NTPase"/>
</dbReference>
<reference evidence="3 4" key="1">
    <citation type="submission" date="2021-01" db="EMBL/GenBank/DDBJ databases">
        <title>Whole genome shotgun sequence of Actinoplanes humidus NBRC 14915.</title>
        <authorList>
            <person name="Komaki H."/>
            <person name="Tamura T."/>
        </authorList>
    </citation>
    <scope>NUCLEOTIDE SEQUENCE [LARGE SCALE GENOMIC DNA]</scope>
    <source>
        <strain evidence="3 4">NBRC 14915</strain>
    </source>
</reference>
<dbReference type="InterPro" id="IPR003593">
    <property type="entry name" value="AAA+_ATPase"/>
</dbReference>
<name>A0ABQ4A0W2_9ACTN</name>
<dbReference type="InterPro" id="IPR001387">
    <property type="entry name" value="Cro/C1-type_HTH"/>
</dbReference>
<gene>
    <name evidence="3" type="ORF">Ahu01nite_076120</name>
</gene>
<dbReference type="Pfam" id="PF13374">
    <property type="entry name" value="TPR_10"/>
    <property type="match status" value="1"/>
</dbReference>
<protein>
    <recommendedName>
        <fullName evidence="2">HTH cro/C1-type domain-containing protein</fullName>
    </recommendedName>
</protein>
<accession>A0ABQ4A0W2</accession>
<dbReference type="Gene3D" id="1.10.260.40">
    <property type="entry name" value="lambda repressor-like DNA-binding domains"/>
    <property type="match status" value="1"/>
</dbReference>
<dbReference type="InterPro" id="IPR011990">
    <property type="entry name" value="TPR-like_helical_dom_sf"/>
</dbReference>
<dbReference type="PRINTS" id="PR00364">
    <property type="entry name" value="DISEASERSIST"/>
</dbReference>
<dbReference type="PANTHER" id="PTHR47691">
    <property type="entry name" value="REGULATOR-RELATED"/>
    <property type="match status" value="1"/>
</dbReference>
<evidence type="ECO:0000259" key="2">
    <source>
        <dbReference type="PROSITE" id="PS50943"/>
    </source>
</evidence>
<comment type="caution">
    <text evidence="3">The sequence shown here is derived from an EMBL/GenBank/DDBJ whole genome shotgun (WGS) entry which is preliminary data.</text>
</comment>
<dbReference type="SUPFAM" id="SSF48452">
    <property type="entry name" value="TPR-like"/>
    <property type="match status" value="2"/>
</dbReference>
<proteinExistence type="predicted"/>
<feature type="compositionally biased region" description="Basic and acidic residues" evidence="1">
    <location>
        <begin position="92"/>
        <end position="104"/>
    </location>
</feature>
<evidence type="ECO:0000313" key="3">
    <source>
        <dbReference type="EMBL" id="GIE24510.1"/>
    </source>
</evidence>
<dbReference type="Gene3D" id="3.40.50.300">
    <property type="entry name" value="P-loop containing nucleotide triphosphate hydrolases"/>
    <property type="match status" value="1"/>
</dbReference>
<dbReference type="SUPFAM" id="SSF52540">
    <property type="entry name" value="P-loop containing nucleoside triphosphate hydrolases"/>
    <property type="match status" value="1"/>
</dbReference>
<evidence type="ECO:0000256" key="1">
    <source>
        <dbReference type="SAM" id="MobiDB-lite"/>
    </source>
</evidence>
<dbReference type="InterPro" id="IPR019734">
    <property type="entry name" value="TPR_rpt"/>
</dbReference>
<organism evidence="3 4">
    <name type="scientific">Winogradskya humida</name>
    <dbReference type="NCBI Taxonomy" id="113566"/>
    <lineage>
        <taxon>Bacteria</taxon>
        <taxon>Bacillati</taxon>
        <taxon>Actinomycetota</taxon>
        <taxon>Actinomycetes</taxon>
        <taxon>Micromonosporales</taxon>
        <taxon>Micromonosporaceae</taxon>
        <taxon>Winogradskya</taxon>
    </lineage>
</organism>
<feature type="domain" description="HTH cro/C1-type" evidence="2">
    <location>
        <begin position="2"/>
        <end position="57"/>
    </location>
</feature>
<feature type="region of interest" description="Disordered" evidence="1">
    <location>
        <begin position="77"/>
        <end position="109"/>
    </location>
</feature>
<evidence type="ECO:0000313" key="4">
    <source>
        <dbReference type="Proteomes" id="UP000603200"/>
    </source>
</evidence>
<dbReference type="PROSITE" id="PS50943">
    <property type="entry name" value="HTH_CROC1"/>
    <property type="match status" value="1"/>
</dbReference>
<sequence length="851" mass="92142">MLRDYRTAARLTQEELAEESGISSRTIRDVERGAVRAPRKASLEALAEALALPEPERTALFEAARTIRRQSDLDLQVSRTVDADQPGTADDAAARTDPPPRELPADSPSFIGRGREVEMLAGLQQGSRQLQIVAIVGIAGVGKTALAVHWAHRIAQDFPDGQLYVDLRGYDPDQPMRTVDALAGFLRSLGVSGDRIPVDDEDAAKVYRSLVAGKRLLIVVDNARTPEQIRPLLPGLGESLVIVTSRHSLTGLVARDGARRILLNVLPEKEAVALLTQMLGDERVAAEPLAVTDLAQRCSCIPLSLLTAAANLAFRKHRPISDLVLALDKGDPLVELTLDGDQSGSIRAVLNETYATLSESEQRAFRLVSVVPGSAFTTDAVSALLDVPKPEADLLLQGLATVHMVHEQSFGRYTLHDLIRSFGKNLAASAGDGTQAAIARMLNWYLDRTLTAAELVAPERIRLPAPAWREPDGQAAFDGRPEALAWLVAERHNLVAAIHHAARSGPVALSWYLVDALRGFFWLSSPAVEWLGCADAALTAARAHDAADGEAAVSLGIAQLLLHHGQHSRALQVYLDSLAAMRRAGWAVGEATAMSHIGNVHMHSGDLDSARDLQQQTLGMAQRLGLEKAEACALHALGRIEWYAGALEVARTLVQQSYTICVRIGDRYGSVYALIERAMIDADLGHYPAAMEALDESFRRSAELGTPVLQVRCRSTLAYIHSCLGRDAEATKQYEQAVQLARGINIQVHEVEAVIGLATMALRRGDLPQARQHVELALEICRPAGFRLLEADAYAVLAEIRYRDGFPAEAQAHHDLATAIYEKSGYLRGRDRMLAMPHSGSGHQSAAMATG</sequence>
<dbReference type="Pfam" id="PF01381">
    <property type="entry name" value="HTH_3"/>
    <property type="match status" value="1"/>
</dbReference>